<feature type="non-terminal residue" evidence="7">
    <location>
        <position position="888"/>
    </location>
</feature>
<name>A0AAD6DST6_9EURO</name>
<comment type="subcellular location">
    <subcellularLocation>
        <location evidence="1">Membrane</location>
        <topology evidence="1">Peripheral membrane protein</topology>
    </subcellularLocation>
</comment>
<reference evidence="7 8" key="1">
    <citation type="journal article" date="2023" name="IMA Fungus">
        <title>Comparative genomic study of the Penicillium genus elucidates a diverse pangenome and 15 lateral gene transfer events.</title>
        <authorList>
            <person name="Petersen C."/>
            <person name="Sorensen T."/>
            <person name="Nielsen M.R."/>
            <person name="Sondergaard T.E."/>
            <person name="Sorensen J.L."/>
            <person name="Fitzpatrick D.A."/>
            <person name="Frisvad J.C."/>
            <person name="Nielsen K.L."/>
        </authorList>
    </citation>
    <scope>NUCLEOTIDE SEQUENCE [LARGE SCALE GENOMIC DNA]</scope>
    <source>
        <strain evidence="7 8">IBT 29057</strain>
    </source>
</reference>
<dbReference type="AlphaFoldDB" id="A0AAD6DST6"/>
<dbReference type="InterPro" id="IPR005378">
    <property type="entry name" value="Vps35"/>
</dbReference>
<organism evidence="7 8">
    <name type="scientific">Penicillium hetheringtonii</name>
    <dbReference type="NCBI Taxonomy" id="911720"/>
    <lineage>
        <taxon>Eukaryota</taxon>
        <taxon>Fungi</taxon>
        <taxon>Dikarya</taxon>
        <taxon>Ascomycota</taxon>
        <taxon>Pezizomycotina</taxon>
        <taxon>Eurotiomycetes</taxon>
        <taxon>Eurotiomycetidae</taxon>
        <taxon>Eurotiales</taxon>
        <taxon>Aspergillaceae</taxon>
        <taxon>Penicillium</taxon>
    </lineage>
</organism>
<dbReference type="InterPro" id="IPR042491">
    <property type="entry name" value="Vps35_C"/>
</dbReference>
<dbReference type="GO" id="GO:0030906">
    <property type="term" value="C:retromer, cargo-selective complex"/>
    <property type="evidence" value="ECO:0007669"/>
    <property type="project" value="InterPro"/>
</dbReference>
<dbReference type="SUPFAM" id="SSF48371">
    <property type="entry name" value="ARM repeat"/>
    <property type="match status" value="1"/>
</dbReference>
<dbReference type="GO" id="GO:0042147">
    <property type="term" value="P:retrograde transport, endosome to Golgi"/>
    <property type="evidence" value="ECO:0007669"/>
    <property type="project" value="InterPro"/>
</dbReference>
<evidence type="ECO:0000256" key="1">
    <source>
        <dbReference type="ARBA" id="ARBA00004170"/>
    </source>
</evidence>
<evidence type="ECO:0000256" key="6">
    <source>
        <dbReference type="SAM" id="MobiDB-lite"/>
    </source>
</evidence>
<evidence type="ECO:0000313" key="8">
    <source>
        <dbReference type="Proteomes" id="UP001216150"/>
    </source>
</evidence>
<dbReference type="Pfam" id="PF03635">
    <property type="entry name" value="Vps35"/>
    <property type="match status" value="1"/>
</dbReference>
<evidence type="ECO:0000256" key="5">
    <source>
        <dbReference type="ARBA" id="ARBA00023136"/>
    </source>
</evidence>
<feature type="compositionally biased region" description="Basic and acidic residues" evidence="6">
    <location>
        <begin position="387"/>
        <end position="402"/>
    </location>
</feature>
<dbReference type="GO" id="GO:0006886">
    <property type="term" value="P:intracellular protein transport"/>
    <property type="evidence" value="ECO:0007669"/>
    <property type="project" value="TreeGrafter"/>
</dbReference>
<keyword evidence="3" id="KW-0813">Transport</keyword>
<protein>
    <recommendedName>
        <fullName evidence="9">Vacuolar protein sorting-associated protein 35</fullName>
    </recommendedName>
</protein>
<evidence type="ECO:0000256" key="2">
    <source>
        <dbReference type="ARBA" id="ARBA00006536"/>
    </source>
</evidence>
<dbReference type="PANTHER" id="PTHR11099">
    <property type="entry name" value="VACUOLAR SORTING PROTEIN 35"/>
    <property type="match status" value="1"/>
</dbReference>
<keyword evidence="4" id="KW-0653">Protein transport</keyword>
<evidence type="ECO:0000313" key="7">
    <source>
        <dbReference type="EMBL" id="KAJ5591159.1"/>
    </source>
</evidence>
<keyword evidence="5" id="KW-0472">Membrane</keyword>
<evidence type="ECO:0008006" key="9">
    <source>
        <dbReference type="Google" id="ProtNLM"/>
    </source>
</evidence>
<dbReference type="GO" id="GO:0005829">
    <property type="term" value="C:cytosol"/>
    <property type="evidence" value="ECO:0007669"/>
    <property type="project" value="GOC"/>
</dbReference>
<accession>A0AAD6DST6</accession>
<evidence type="ECO:0000256" key="3">
    <source>
        <dbReference type="ARBA" id="ARBA00022448"/>
    </source>
</evidence>
<keyword evidence="8" id="KW-1185">Reference proteome</keyword>
<dbReference type="GO" id="GO:0005770">
    <property type="term" value="C:late endosome"/>
    <property type="evidence" value="ECO:0007669"/>
    <property type="project" value="TreeGrafter"/>
</dbReference>
<comment type="similarity">
    <text evidence="2">Belongs to the VPS35 family.</text>
</comment>
<feature type="region of interest" description="Disordered" evidence="6">
    <location>
        <begin position="359"/>
        <end position="402"/>
    </location>
</feature>
<dbReference type="Proteomes" id="UP001216150">
    <property type="component" value="Unassembled WGS sequence"/>
</dbReference>
<gene>
    <name evidence="7" type="ORF">N7450_005131</name>
</gene>
<dbReference type="FunFam" id="1.25.40.660:FF:000002">
    <property type="entry name" value="Vacuolar protein sorting-associated protein 35"/>
    <property type="match status" value="1"/>
</dbReference>
<evidence type="ECO:0000256" key="4">
    <source>
        <dbReference type="ARBA" id="ARBA00022927"/>
    </source>
</evidence>
<dbReference type="InterPro" id="IPR016024">
    <property type="entry name" value="ARM-type_fold"/>
</dbReference>
<feature type="compositionally biased region" description="Polar residues" evidence="6">
    <location>
        <begin position="360"/>
        <end position="377"/>
    </location>
</feature>
<proteinExistence type="inferred from homology"/>
<dbReference type="EMBL" id="JAQJAC010000003">
    <property type="protein sequence ID" value="KAJ5591159.1"/>
    <property type="molecule type" value="Genomic_DNA"/>
</dbReference>
<sequence>KLTGVYRLLLFHSSPSYALHDVQSTAGRRGPNTPPRGGPGVVRQQSALMRKCLETPGKLMDALKCGSTLVSELRTPSLGPKQYYELYMAVFDALRHLSVYLKENHPVNHLADLYELVQYAGNIVPRLYLMITVGTVYMSVQDAPVKEIMKDMMEMTRGVQHPIRGLFLRYYLSGQARDYLPSGSGDGPEGNLQDSINFVLTNFVEMNKLWVRLQHQGPSRERERRIQERRELELLVGSNIVRLSQLVDLETYKTGILQALLEQVVQCRDVLAQEYLLEVITKVFPDEFHLHTLDQLLSAIARLNPHVDLKKIVIGLMDRLSTYATKDNEANAEPESRRQSEEEAVTQLLHKLEIEKETKTMSSATTVTEPSTENGTETGEADGTSEPTKEKDENATSEEKSEVPAEVRLYDIFYEQVVSLIKTRALPIQDTMALLVSLVNLALNIYPERVEYIDQVLNFATQKTAEYTDHADLHSAPTQQHILHLLNAPLRAYASIFTALALPHYLPLLSSQSYPTRRSIAGEIIRSLLKNNIFISTPENLDRVLQVARVLIKEGMQQSGGYAGGQSQRRGGETEETIEEQGWLARLVHLIQAPENDTQLKLLQATRKAYSDGNERIRYTTPAIVTASIRLARKLKSREHFDDNWQSQSSVLYRFMHQCVNNLYQRVNPGCADLALRLFVMCGEIADQTGFEEVSYEFFAQAFTIYEDSISDSRAQFQAVCVVAGALQGTRGFCKENYDTLITKTALHGSKLLKKPDQCRAVYLASHLWWVVENPQREEEDPKDLYRDGKRVLECLQRALRVADACMDNAVSVELFVEILNRYVYYFDQQNENVTTKYLNGLIELIHSNLQTSEDDPNPNLKGPKAHFERTLAYIRSRDYEGVITERQ</sequence>
<dbReference type="PANTHER" id="PTHR11099:SF0">
    <property type="entry name" value="VACUOLAR PROTEIN SORTING-ASSOCIATED PROTEIN 35"/>
    <property type="match status" value="1"/>
</dbReference>
<dbReference type="Gene3D" id="1.25.40.660">
    <property type="entry name" value="Vacuolar protein sorting-associated protein 35, helical subcomplex Vps35-C"/>
    <property type="match status" value="1"/>
</dbReference>
<dbReference type="PIRSF" id="PIRSF009375">
    <property type="entry name" value="Retromer_Vps35"/>
    <property type="match status" value="1"/>
</dbReference>
<comment type="caution">
    <text evidence="7">The sequence shown here is derived from an EMBL/GenBank/DDBJ whole genome shotgun (WGS) entry which is preliminary data.</text>
</comment>